<evidence type="ECO:0000256" key="1">
    <source>
        <dbReference type="SAM" id="Phobius"/>
    </source>
</evidence>
<comment type="caution">
    <text evidence="2">The sequence shown here is derived from an EMBL/GenBank/DDBJ whole genome shotgun (WGS) entry which is preliminary data.</text>
</comment>
<dbReference type="EMBL" id="WFIY01000004">
    <property type="protein sequence ID" value="MUM65370.1"/>
    <property type="molecule type" value="Genomic_DNA"/>
</dbReference>
<accession>A0A6A9QJ98</accession>
<keyword evidence="1" id="KW-0472">Membrane</keyword>
<keyword evidence="3" id="KW-1185">Reference proteome</keyword>
<sequence length="76" mass="9055">MIIIIMKCNLLDKLMIVTLMTIITTTYPHLLRNNGERLYLVYEWFKTRYLKAWTLDTLTGIPIFFLPLIPYNTNSE</sequence>
<name>A0A6A9QJ98_ACIIN</name>
<proteinExistence type="predicted"/>
<evidence type="ECO:0000313" key="2">
    <source>
        <dbReference type="EMBL" id="MUM65370.1"/>
    </source>
</evidence>
<feature type="transmembrane region" description="Helical" evidence="1">
    <location>
        <begin position="50"/>
        <end position="69"/>
    </location>
</feature>
<dbReference type="AlphaFoldDB" id="A0A6A9QJ98"/>
<keyword evidence="1" id="KW-0812">Transmembrane</keyword>
<protein>
    <submittedName>
        <fullName evidence="2">Uncharacterized protein</fullName>
    </submittedName>
</protein>
<evidence type="ECO:0000313" key="3">
    <source>
        <dbReference type="Proteomes" id="UP000440125"/>
    </source>
</evidence>
<keyword evidence="1" id="KW-1133">Transmembrane helix</keyword>
<organism evidence="2 3">
    <name type="scientific">Acidianus infernus</name>
    <dbReference type="NCBI Taxonomy" id="12915"/>
    <lineage>
        <taxon>Archaea</taxon>
        <taxon>Thermoproteota</taxon>
        <taxon>Thermoprotei</taxon>
        <taxon>Sulfolobales</taxon>
        <taxon>Sulfolobaceae</taxon>
        <taxon>Acidianus</taxon>
    </lineage>
</organism>
<reference evidence="2 3" key="1">
    <citation type="submission" date="2019-10" db="EMBL/GenBank/DDBJ databases">
        <title>Genome Sequences from Six Type Strain Members of the Archaeal Family Sulfolobaceae: Acidianus ambivalens, Acidianus infernus, Metallosphaera prunae, Stygiolobus azoricus, Sulfolobus metallicus, and Sulfurisphaera ohwakuensis.</title>
        <authorList>
            <person name="Counts J.A."/>
            <person name="Kelly R.M."/>
        </authorList>
    </citation>
    <scope>NUCLEOTIDE SEQUENCE [LARGE SCALE GENOMIC DNA]</scope>
    <source>
        <strain evidence="2 3">DSM 3191</strain>
    </source>
</reference>
<gene>
    <name evidence="2" type="ORF">D1867_08975</name>
</gene>
<dbReference type="Proteomes" id="UP000440125">
    <property type="component" value="Unassembled WGS sequence"/>
</dbReference>
<dbReference type="RefSeq" id="WP_162309165.1">
    <property type="nucleotide sequence ID" value="NZ_WFIY01000004.1"/>
</dbReference>